<comment type="caution">
    <text evidence="1">The sequence shown here is derived from an EMBL/GenBank/DDBJ whole genome shotgun (WGS) entry which is preliminary data.</text>
</comment>
<accession>A0A016T072</accession>
<proteinExistence type="predicted"/>
<evidence type="ECO:0000313" key="2">
    <source>
        <dbReference type="Proteomes" id="UP000024635"/>
    </source>
</evidence>
<organism evidence="1 2">
    <name type="scientific">Ancylostoma ceylanicum</name>
    <dbReference type="NCBI Taxonomy" id="53326"/>
    <lineage>
        <taxon>Eukaryota</taxon>
        <taxon>Metazoa</taxon>
        <taxon>Ecdysozoa</taxon>
        <taxon>Nematoda</taxon>
        <taxon>Chromadorea</taxon>
        <taxon>Rhabditida</taxon>
        <taxon>Rhabditina</taxon>
        <taxon>Rhabditomorpha</taxon>
        <taxon>Strongyloidea</taxon>
        <taxon>Ancylostomatidae</taxon>
        <taxon>Ancylostomatinae</taxon>
        <taxon>Ancylostoma</taxon>
    </lineage>
</organism>
<dbReference type="EMBL" id="JARK01001490">
    <property type="protein sequence ID" value="EYB96067.1"/>
    <property type="molecule type" value="Genomic_DNA"/>
</dbReference>
<name>A0A016T072_9BILA</name>
<keyword evidence="2" id="KW-1185">Reference proteome</keyword>
<reference evidence="2" key="1">
    <citation type="journal article" date="2015" name="Nat. Genet.">
        <title>The genome and transcriptome of the zoonotic hookworm Ancylostoma ceylanicum identify infection-specific gene families.</title>
        <authorList>
            <person name="Schwarz E.M."/>
            <person name="Hu Y."/>
            <person name="Antoshechkin I."/>
            <person name="Miller M.M."/>
            <person name="Sternberg P.W."/>
            <person name="Aroian R.V."/>
        </authorList>
    </citation>
    <scope>NUCLEOTIDE SEQUENCE</scope>
    <source>
        <strain evidence="2">HY135</strain>
    </source>
</reference>
<dbReference type="Proteomes" id="UP000024635">
    <property type="component" value="Unassembled WGS sequence"/>
</dbReference>
<evidence type="ECO:0000313" key="1">
    <source>
        <dbReference type="EMBL" id="EYB96067.1"/>
    </source>
</evidence>
<gene>
    <name evidence="1" type="primary">Acey_s0154.g3020</name>
    <name evidence="1" type="ORF">Y032_0154g3020</name>
</gene>
<dbReference type="AlphaFoldDB" id="A0A016T072"/>
<sequence>MSSSSPKTPQFEKISNTRVSAGAAFEGGTVPLRSTGQLRLKTEQCGREVGTSARPTAVLRTGSSECPKKKVMNKGLKGDFFSASTVYDSG</sequence>
<protein>
    <submittedName>
        <fullName evidence="1">Uncharacterized protein</fullName>
    </submittedName>
</protein>